<proteinExistence type="predicted"/>
<dbReference type="Proteomes" id="UP001392437">
    <property type="component" value="Unassembled WGS sequence"/>
</dbReference>
<evidence type="ECO:0000313" key="1">
    <source>
        <dbReference type="EMBL" id="KAK8123397.1"/>
    </source>
</evidence>
<organism evidence="1 2">
    <name type="scientific">Apiospora kogelbergensis</name>
    <dbReference type="NCBI Taxonomy" id="1337665"/>
    <lineage>
        <taxon>Eukaryota</taxon>
        <taxon>Fungi</taxon>
        <taxon>Dikarya</taxon>
        <taxon>Ascomycota</taxon>
        <taxon>Pezizomycotina</taxon>
        <taxon>Sordariomycetes</taxon>
        <taxon>Xylariomycetidae</taxon>
        <taxon>Amphisphaeriales</taxon>
        <taxon>Apiosporaceae</taxon>
        <taxon>Apiospora</taxon>
    </lineage>
</organism>
<protein>
    <submittedName>
        <fullName evidence="1">Uncharacterized protein</fullName>
    </submittedName>
</protein>
<keyword evidence="2" id="KW-1185">Reference proteome</keyword>
<comment type="caution">
    <text evidence="1">The sequence shown here is derived from an EMBL/GenBank/DDBJ whole genome shotgun (WGS) entry which is preliminary data.</text>
</comment>
<evidence type="ECO:0000313" key="2">
    <source>
        <dbReference type="Proteomes" id="UP001392437"/>
    </source>
</evidence>
<gene>
    <name evidence="1" type="ORF">PG999_003315</name>
</gene>
<dbReference type="AlphaFoldDB" id="A0AAW0R375"/>
<reference evidence="1 2" key="1">
    <citation type="submission" date="2023-01" db="EMBL/GenBank/DDBJ databases">
        <title>Analysis of 21 Apiospora genomes using comparative genomics revels a genus with tremendous synthesis potential of carbohydrate active enzymes and secondary metabolites.</title>
        <authorList>
            <person name="Sorensen T."/>
        </authorList>
    </citation>
    <scope>NUCLEOTIDE SEQUENCE [LARGE SCALE GENOMIC DNA]</scope>
    <source>
        <strain evidence="1 2">CBS 117206</strain>
    </source>
</reference>
<accession>A0AAW0R375</accession>
<dbReference type="EMBL" id="JAQQWP010000003">
    <property type="protein sequence ID" value="KAK8123397.1"/>
    <property type="molecule type" value="Genomic_DNA"/>
</dbReference>
<sequence length="80" mass="8561">MLRKGSPSSYLCSAKFSMASQVASSKRVWQSGSEATALPNGNVNRFEEPYQLTSWAVEGPVEVQIHAVASPSVPDVAYDG</sequence>
<name>A0AAW0R375_9PEZI</name>